<dbReference type="EMBL" id="MN739743">
    <property type="protein sequence ID" value="QHT24249.1"/>
    <property type="molecule type" value="Genomic_DNA"/>
</dbReference>
<reference evidence="1" key="1">
    <citation type="journal article" date="2020" name="Nature">
        <title>Giant virus diversity and host interactions through global metagenomics.</title>
        <authorList>
            <person name="Schulz F."/>
            <person name="Roux S."/>
            <person name="Paez-Espino D."/>
            <person name="Jungbluth S."/>
            <person name="Walsh D.A."/>
            <person name="Denef V.J."/>
            <person name="McMahon K.D."/>
            <person name="Konstantinidis K.T."/>
            <person name="Eloe-Fadrosh E.A."/>
            <person name="Kyrpides N.C."/>
            <person name="Woyke T."/>
        </authorList>
    </citation>
    <scope>NUCLEOTIDE SEQUENCE</scope>
    <source>
        <strain evidence="1">GVMAG-M-3300023179-138</strain>
    </source>
</reference>
<name>A0A6C0E7L6_9ZZZZ</name>
<evidence type="ECO:0000313" key="1">
    <source>
        <dbReference type="EMBL" id="QHT24249.1"/>
    </source>
</evidence>
<sequence length="66" mass="7323">MRDIVAIAIVITFLVWYLTSRTPPPSWTADSFPYEPSANMGDNRLPPTTFVDAKTACAMRGCSNTR</sequence>
<protein>
    <submittedName>
        <fullName evidence="1">Uncharacterized protein</fullName>
    </submittedName>
</protein>
<organism evidence="1">
    <name type="scientific">viral metagenome</name>
    <dbReference type="NCBI Taxonomy" id="1070528"/>
    <lineage>
        <taxon>unclassified sequences</taxon>
        <taxon>metagenomes</taxon>
        <taxon>organismal metagenomes</taxon>
    </lineage>
</organism>
<accession>A0A6C0E7L6</accession>
<dbReference type="AlphaFoldDB" id="A0A6C0E7L6"/>
<proteinExistence type="predicted"/>